<evidence type="ECO:0000259" key="7">
    <source>
        <dbReference type="PROSITE" id="PS50993"/>
    </source>
</evidence>
<dbReference type="InterPro" id="IPR006605">
    <property type="entry name" value="G2_nidogen/fibulin_G2F"/>
</dbReference>
<evidence type="ECO:0000256" key="4">
    <source>
        <dbReference type="ARBA" id="ARBA00022729"/>
    </source>
</evidence>
<dbReference type="Proteomes" id="UP000596742">
    <property type="component" value="Unassembled WGS sequence"/>
</dbReference>
<comment type="caution">
    <text evidence="8">The sequence shown here is derived from an EMBL/GenBank/DDBJ whole genome shotgun (WGS) entry which is preliminary data.</text>
</comment>
<dbReference type="SMART" id="SM00682">
    <property type="entry name" value="G2F"/>
    <property type="match status" value="1"/>
</dbReference>
<keyword evidence="3" id="KW-0272">Extracellular matrix</keyword>
<keyword evidence="9" id="KW-1185">Reference proteome</keyword>
<dbReference type="PROSITE" id="PS50993">
    <property type="entry name" value="NIDOGEN_G2"/>
    <property type="match status" value="1"/>
</dbReference>
<name>A0A8B6FR95_MYTGA</name>
<evidence type="ECO:0000256" key="2">
    <source>
        <dbReference type="ARBA" id="ARBA00022525"/>
    </source>
</evidence>
<dbReference type="Gene3D" id="2.40.155.10">
    <property type="entry name" value="Green fluorescent protein"/>
    <property type="match status" value="1"/>
</dbReference>
<gene>
    <name evidence="8" type="ORF">MGAL_10B091402</name>
</gene>
<evidence type="ECO:0000256" key="5">
    <source>
        <dbReference type="ARBA" id="ARBA00022837"/>
    </source>
</evidence>
<keyword evidence="4" id="KW-0732">Signal</keyword>
<accession>A0A8B6FR95</accession>
<protein>
    <submittedName>
        <fullName evidence="8">Nidogen (Entactin)</fullName>
    </submittedName>
</protein>
<keyword evidence="5" id="KW-0106">Calcium</keyword>
<reference evidence="8" key="1">
    <citation type="submission" date="2018-11" db="EMBL/GenBank/DDBJ databases">
        <authorList>
            <person name="Alioto T."/>
            <person name="Alioto T."/>
        </authorList>
    </citation>
    <scope>NUCLEOTIDE SEQUENCE</scope>
</reference>
<dbReference type="SUPFAM" id="SSF54511">
    <property type="entry name" value="GFP-like"/>
    <property type="match status" value="1"/>
</dbReference>
<organism evidence="8 9">
    <name type="scientific">Mytilus galloprovincialis</name>
    <name type="common">Mediterranean mussel</name>
    <dbReference type="NCBI Taxonomy" id="29158"/>
    <lineage>
        <taxon>Eukaryota</taxon>
        <taxon>Metazoa</taxon>
        <taxon>Spiralia</taxon>
        <taxon>Lophotrochozoa</taxon>
        <taxon>Mollusca</taxon>
        <taxon>Bivalvia</taxon>
        <taxon>Autobranchia</taxon>
        <taxon>Pteriomorphia</taxon>
        <taxon>Mytilida</taxon>
        <taxon>Mytiloidea</taxon>
        <taxon>Mytilidae</taxon>
        <taxon>Mytilinae</taxon>
        <taxon>Mytilus</taxon>
    </lineage>
</organism>
<keyword evidence="6" id="KW-0325">Glycoprotein</keyword>
<dbReference type="Pfam" id="PF07474">
    <property type="entry name" value="G2F"/>
    <property type="match status" value="1"/>
</dbReference>
<evidence type="ECO:0000313" key="8">
    <source>
        <dbReference type="EMBL" id="VDI51889.1"/>
    </source>
</evidence>
<evidence type="ECO:0000256" key="1">
    <source>
        <dbReference type="ARBA" id="ARBA00004498"/>
    </source>
</evidence>
<evidence type="ECO:0000313" key="9">
    <source>
        <dbReference type="Proteomes" id="UP000596742"/>
    </source>
</evidence>
<sequence>MSVTRCLEGEYTCHGNARFVYIDKVVYCECEAPFYGNGIRCLTTGKRLILRGKVNGVLNNRAIKNVDLLAYVYTTNGRIETHIRSKQNIVRTMMKILQPIGDIIGWMFGVPQGKKDKNGFMITGGELNRTALIQYASGETVLITQEFFTFSSELKVHTFVQGTVPDRLNSISYNDFMEQITSHSRGVFKSCSTRRYSMNGLASYFTMDQTLIFNECQHNSFNHSFNSMTHVVTRNTVMNDRKNNVLRFSSTNQIGAVDGKLN</sequence>
<evidence type="ECO:0000256" key="3">
    <source>
        <dbReference type="ARBA" id="ARBA00022530"/>
    </source>
</evidence>
<comment type="subcellular location">
    <subcellularLocation>
        <location evidence="1">Secreted</location>
        <location evidence="1">Extracellular space</location>
        <location evidence="1">Extracellular matrix</location>
    </subcellularLocation>
</comment>
<feature type="domain" description="Nidogen G2 beta-barrel" evidence="7">
    <location>
        <begin position="46"/>
        <end position="262"/>
    </location>
</feature>
<proteinExistence type="predicted"/>
<dbReference type="AlphaFoldDB" id="A0A8B6FR95"/>
<evidence type="ECO:0000256" key="6">
    <source>
        <dbReference type="ARBA" id="ARBA00023180"/>
    </source>
</evidence>
<dbReference type="EMBL" id="UYJE01007117">
    <property type="protein sequence ID" value="VDI51889.1"/>
    <property type="molecule type" value="Genomic_DNA"/>
</dbReference>
<keyword evidence="2" id="KW-0964">Secreted</keyword>
<dbReference type="InterPro" id="IPR009017">
    <property type="entry name" value="GFP"/>
</dbReference>
<dbReference type="OrthoDB" id="6375837at2759"/>